<reference evidence="2" key="1">
    <citation type="submission" date="2021-01" db="EMBL/GenBank/DDBJ databases">
        <authorList>
            <person name="Corre E."/>
            <person name="Pelletier E."/>
            <person name="Niang G."/>
            <person name="Scheremetjew M."/>
            <person name="Finn R."/>
            <person name="Kale V."/>
            <person name="Holt S."/>
            <person name="Cochrane G."/>
            <person name="Meng A."/>
            <person name="Brown T."/>
            <person name="Cohen L."/>
        </authorList>
    </citation>
    <scope>NUCLEOTIDE SEQUENCE</scope>
    <source>
        <strain evidence="2">CCCM811</strain>
    </source>
</reference>
<dbReference type="AlphaFoldDB" id="A0A7S3YPE7"/>
<evidence type="ECO:0000313" key="2">
    <source>
        <dbReference type="EMBL" id="CAE0657813.1"/>
    </source>
</evidence>
<proteinExistence type="predicted"/>
<accession>A0A7S3YPE7</accession>
<name>A0A7S3YPE7_9EUKA</name>
<organism evidence="2">
    <name type="scientific">Lotharella globosa</name>
    <dbReference type="NCBI Taxonomy" id="91324"/>
    <lineage>
        <taxon>Eukaryota</taxon>
        <taxon>Sar</taxon>
        <taxon>Rhizaria</taxon>
        <taxon>Cercozoa</taxon>
        <taxon>Chlorarachniophyceae</taxon>
        <taxon>Lotharella</taxon>
    </lineage>
</organism>
<evidence type="ECO:0000256" key="1">
    <source>
        <dbReference type="SAM" id="MobiDB-lite"/>
    </source>
</evidence>
<feature type="region of interest" description="Disordered" evidence="1">
    <location>
        <begin position="71"/>
        <end position="94"/>
    </location>
</feature>
<gene>
    <name evidence="2" type="ORF">LGLO00237_LOCUS9382</name>
</gene>
<dbReference type="EMBL" id="HBIV01012700">
    <property type="protein sequence ID" value="CAE0657813.1"/>
    <property type="molecule type" value="Transcribed_RNA"/>
</dbReference>
<protein>
    <submittedName>
        <fullName evidence="2">Uncharacterized protein</fullName>
    </submittedName>
</protein>
<sequence length="113" mass="12157">MKKGIGEALSTFATSMHVSFSSSVALAPSLLTQRVSFRDSTAPQMFWTAFLMSEAPVTSFTIAPPTRICPSGDCERNKSSTGLPGSSGIVVGRKPETGAMRNLITRGSNDWWR</sequence>